<dbReference type="KEGG" id="dwd:DSCW_43360"/>
<protein>
    <submittedName>
        <fullName evidence="1">Uncharacterized protein</fullName>
    </submittedName>
</protein>
<dbReference type="EMBL" id="AP021875">
    <property type="protein sequence ID" value="BBO76919.1"/>
    <property type="molecule type" value="Genomic_DNA"/>
</dbReference>
<dbReference type="OrthoDB" id="9554540at2"/>
<evidence type="ECO:0000313" key="2">
    <source>
        <dbReference type="Proteomes" id="UP000427769"/>
    </source>
</evidence>
<reference evidence="1 2" key="1">
    <citation type="submission" date="2019-11" db="EMBL/GenBank/DDBJ databases">
        <title>Comparative genomics of hydrocarbon-degrading Desulfosarcina strains.</title>
        <authorList>
            <person name="Watanabe M."/>
            <person name="Kojima H."/>
            <person name="Fukui M."/>
        </authorList>
    </citation>
    <scope>NUCLEOTIDE SEQUENCE [LARGE SCALE GENOMIC DNA]</scope>
    <source>
        <strain evidence="1 2">PP31</strain>
    </source>
</reference>
<proteinExistence type="predicted"/>
<accession>A0A5K7Z9U8</accession>
<organism evidence="1 2">
    <name type="scientific">Desulfosarcina widdelii</name>
    <dbReference type="NCBI Taxonomy" id="947919"/>
    <lineage>
        <taxon>Bacteria</taxon>
        <taxon>Pseudomonadati</taxon>
        <taxon>Thermodesulfobacteriota</taxon>
        <taxon>Desulfobacteria</taxon>
        <taxon>Desulfobacterales</taxon>
        <taxon>Desulfosarcinaceae</taxon>
        <taxon>Desulfosarcina</taxon>
    </lineage>
</organism>
<name>A0A5K7Z9U8_9BACT</name>
<evidence type="ECO:0000313" key="1">
    <source>
        <dbReference type="EMBL" id="BBO76919.1"/>
    </source>
</evidence>
<dbReference type="AlphaFoldDB" id="A0A5K7Z9U8"/>
<dbReference type="Proteomes" id="UP000427769">
    <property type="component" value="Chromosome"/>
</dbReference>
<gene>
    <name evidence="1" type="ORF">DSCW_43360</name>
</gene>
<keyword evidence="2" id="KW-1185">Reference proteome</keyword>
<sequence>MMEKARNTMIARCHLKESETVRQWIVPRCPWCGKRHVHGAGRIEDNPLDYLGHRTAHCHDGSFHDYVLVAID</sequence>
<dbReference type="RefSeq" id="WP_155305718.1">
    <property type="nucleotide sequence ID" value="NZ_AP021875.1"/>
</dbReference>